<evidence type="ECO:0000313" key="3">
    <source>
        <dbReference type="Proteomes" id="UP000244152"/>
    </source>
</evidence>
<evidence type="ECO:0000313" key="2">
    <source>
        <dbReference type="EMBL" id="PTQ82139.1"/>
    </source>
</evidence>
<gene>
    <name evidence="2" type="ORF">C8R21_106120</name>
</gene>
<accession>A0A2T5IE92</accession>
<feature type="compositionally biased region" description="Basic and acidic residues" evidence="1">
    <location>
        <begin position="39"/>
        <end position="48"/>
    </location>
</feature>
<evidence type="ECO:0000256" key="1">
    <source>
        <dbReference type="SAM" id="MobiDB-lite"/>
    </source>
</evidence>
<name>A0A2T5IE92_9PROT</name>
<organism evidence="2 3">
    <name type="scientific">Nitrosospira multiformis</name>
    <dbReference type="NCBI Taxonomy" id="1231"/>
    <lineage>
        <taxon>Bacteria</taxon>
        <taxon>Pseudomonadati</taxon>
        <taxon>Pseudomonadota</taxon>
        <taxon>Betaproteobacteria</taxon>
        <taxon>Nitrosomonadales</taxon>
        <taxon>Nitrosomonadaceae</taxon>
        <taxon>Nitrosospira</taxon>
    </lineage>
</organism>
<sequence length="90" mass="10485">MDRDDEAWRSLWTLEMISRTAMHQSSVTARLTRSPNNPKIDRTSLENKDSLDPSRWDLGDISKQLMTLWLEGSFERMKDPSIQTSRDSTI</sequence>
<dbReference type="Proteomes" id="UP000244152">
    <property type="component" value="Unassembled WGS sequence"/>
</dbReference>
<comment type="caution">
    <text evidence="2">The sequence shown here is derived from an EMBL/GenBank/DDBJ whole genome shotgun (WGS) entry which is preliminary data.</text>
</comment>
<dbReference type="AlphaFoldDB" id="A0A2T5IE92"/>
<dbReference type="EMBL" id="QAOK01000006">
    <property type="protein sequence ID" value="PTQ82139.1"/>
    <property type="molecule type" value="Genomic_DNA"/>
</dbReference>
<proteinExistence type="predicted"/>
<reference evidence="2 3" key="1">
    <citation type="submission" date="2018-04" db="EMBL/GenBank/DDBJ databases">
        <title>Active sludge and wastewater microbial communities from Klosterneuburg, Austria.</title>
        <authorList>
            <person name="Wagner M."/>
        </authorList>
    </citation>
    <scope>NUCLEOTIDE SEQUENCE [LARGE SCALE GENOMIC DNA]</scope>
    <source>
        <strain evidence="2 3">Nl12</strain>
    </source>
</reference>
<dbReference type="RefSeq" id="WP_146162443.1">
    <property type="nucleotide sequence ID" value="NZ_QAOK01000006.1"/>
</dbReference>
<feature type="compositionally biased region" description="Polar residues" evidence="1">
    <location>
        <begin position="24"/>
        <end position="37"/>
    </location>
</feature>
<feature type="region of interest" description="Disordered" evidence="1">
    <location>
        <begin position="24"/>
        <end position="48"/>
    </location>
</feature>
<protein>
    <submittedName>
        <fullName evidence="2">Uncharacterized protein</fullName>
    </submittedName>
</protein>